<keyword evidence="4" id="KW-1185">Reference proteome</keyword>
<gene>
    <name evidence="3" type="ORF">ISN44_As13g015130</name>
</gene>
<reference evidence="3 4" key="1">
    <citation type="submission" date="2020-12" db="EMBL/GenBank/DDBJ databases">
        <title>Concerted genomic and epigenomic changes stabilize Arabidopsis allopolyploids.</title>
        <authorList>
            <person name="Chen Z."/>
        </authorList>
    </citation>
    <scope>NUCLEOTIDE SEQUENCE [LARGE SCALE GENOMIC DNA]</scope>
    <source>
        <strain evidence="3">As9502</strain>
        <tissue evidence="3">Leaf</tissue>
    </source>
</reference>
<dbReference type="InterPro" id="IPR026960">
    <property type="entry name" value="RVT-Znf"/>
</dbReference>
<dbReference type="InterPro" id="IPR044730">
    <property type="entry name" value="RNase_H-like_dom_plant"/>
</dbReference>
<dbReference type="EMBL" id="JAEFBJ010000013">
    <property type="protein sequence ID" value="KAG7537641.1"/>
    <property type="molecule type" value="Genomic_DNA"/>
</dbReference>
<evidence type="ECO:0000259" key="1">
    <source>
        <dbReference type="Pfam" id="PF13456"/>
    </source>
</evidence>
<dbReference type="GO" id="GO:0004523">
    <property type="term" value="F:RNA-DNA hybrid ribonuclease activity"/>
    <property type="evidence" value="ECO:0007669"/>
    <property type="project" value="InterPro"/>
</dbReference>
<dbReference type="PANTHER" id="PTHR34146:SF3">
    <property type="entry name" value="POLYNUCLEOTIDYL TRANSFERASE, RIBONUCLEASE H-LIKE SUPERFAMILY PROTEIN"/>
    <property type="match status" value="1"/>
</dbReference>
<dbReference type="AlphaFoldDB" id="A0A8T1XSN8"/>
<organism evidence="3 4">
    <name type="scientific">Arabidopsis suecica</name>
    <name type="common">Swedish thale-cress</name>
    <name type="synonym">Cardaminopsis suecica</name>
    <dbReference type="NCBI Taxonomy" id="45249"/>
    <lineage>
        <taxon>Eukaryota</taxon>
        <taxon>Viridiplantae</taxon>
        <taxon>Streptophyta</taxon>
        <taxon>Embryophyta</taxon>
        <taxon>Tracheophyta</taxon>
        <taxon>Spermatophyta</taxon>
        <taxon>Magnoliopsida</taxon>
        <taxon>eudicotyledons</taxon>
        <taxon>Gunneridae</taxon>
        <taxon>Pentapetalae</taxon>
        <taxon>rosids</taxon>
        <taxon>malvids</taxon>
        <taxon>Brassicales</taxon>
        <taxon>Brassicaceae</taxon>
        <taxon>Camelineae</taxon>
        <taxon>Arabidopsis</taxon>
    </lineage>
</organism>
<dbReference type="GO" id="GO:0003676">
    <property type="term" value="F:nucleic acid binding"/>
    <property type="evidence" value="ECO:0007669"/>
    <property type="project" value="InterPro"/>
</dbReference>
<proteinExistence type="predicted"/>
<protein>
    <submittedName>
        <fullName evidence="3">Ribonuclease H-like superfamily</fullName>
    </submittedName>
</protein>
<evidence type="ECO:0000313" key="3">
    <source>
        <dbReference type="EMBL" id="KAG7537641.1"/>
    </source>
</evidence>
<dbReference type="Pfam" id="PF13966">
    <property type="entry name" value="zf-RVT"/>
    <property type="match status" value="1"/>
</dbReference>
<evidence type="ECO:0000259" key="2">
    <source>
        <dbReference type="Pfam" id="PF13966"/>
    </source>
</evidence>
<dbReference type="CDD" id="cd06222">
    <property type="entry name" value="RNase_H_like"/>
    <property type="match status" value="1"/>
</dbReference>
<sequence>MKQHNRKDCILCGEQAESIIHLFFHCRVAREIWELSPLHIQQDQIQNQNSIQQIVQDLLSFKGKHPYNDHLFPFIGWRIWKARNDLFFNNKRWSIPDILNQAISDFSLWQEANNINTQHFSRLTTINAKESPSSSHSTHSNTSFYCYVDASWIDPTKKAGIGWILVDAHGKHLIKGSSSIEPTNTALEAEAKALLEAVLQVKRLNYHQVTFCGDSTSLYRCLEEARKQCHPPHGHMEIQSYLEDIVELAAIDFRFKFVGRNVNFLADALAKQARTLESAYVISWIS</sequence>
<comment type="caution">
    <text evidence="3">The sequence shown here is derived from an EMBL/GenBank/DDBJ whole genome shotgun (WGS) entry which is preliminary data.</text>
</comment>
<feature type="domain" description="RNase H type-1" evidence="1">
    <location>
        <begin position="148"/>
        <end position="273"/>
    </location>
</feature>
<feature type="domain" description="Reverse transcriptase zinc-binding" evidence="2">
    <location>
        <begin position="4"/>
        <end position="33"/>
    </location>
</feature>
<accession>A0A8T1XSN8</accession>
<dbReference type="Proteomes" id="UP000694251">
    <property type="component" value="Chromosome 13"/>
</dbReference>
<dbReference type="OrthoDB" id="1113032at2759"/>
<dbReference type="PANTHER" id="PTHR34146">
    <property type="entry name" value="POLYNUCLEOTIDYL TRANSFERASE, RIBONUCLEASE H-LIKE SUPERFAMILY PROTEIN-RELATED"/>
    <property type="match status" value="1"/>
</dbReference>
<dbReference type="InterPro" id="IPR002156">
    <property type="entry name" value="RNaseH_domain"/>
</dbReference>
<evidence type="ECO:0000313" key="4">
    <source>
        <dbReference type="Proteomes" id="UP000694251"/>
    </source>
</evidence>
<name>A0A8T1XSN8_ARASU</name>
<dbReference type="Pfam" id="PF13456">
    <property type="entry name" value="RVT_3"/>
    <property type="match status" value="1"/>
</dbReference>